<reference evidence="3 4" key="1">
    <citation type="submission" date="2017-06" db="EMBL/GenBank/DDBJ databases">
        <authorList>
            <person name="Kim H.J."/>
            <person name="Triplett B.A."/>
        </authorList>
    </citation>
    <scope>NUCLEOTIDE SEQUENCE [LARGE SCALE GENOMIC DNA]</scope>
    <source>
        <strain evidence="3 4">DSM 8800</strain>
    </source>
</reference>
<dbReference type="GO" id="GO:0008168">
    <property type="term" value="F:methyltransferase activity"/>
    <property type="evidence" value="ECO:0007669"/>
    <property type="project" value="UniProtKB-KW"/>
</dbReference>
<organism evidence="3 4">
    <name type="scientific">Halorubrum vacuolatum</name>
    <name type="common">Natronobacterium vacuolatum</name>
    <dbReference type="NCBI Taxonomy" id="63740"/>
    <lineage>
        <taxon>Archaea</taxon>
        <taxon>Methanobacteriati</taxon>
        <taxon>Methanobacteriota</taxon>
        <taxon>Stenosarchaea group</taxon>
        <taxon>Halobacteria</taxon>
        <taxon>Halobacteriales</taxon>
        <taxon>Haloferacaceae</taxon>
        <taxon>Halorubrum</taxon>
    </lineage>
</organism>
<dbReference type="GO" id="GO:0032259">
    <property type="term" value="P:methylation"/>
    <property type="evidence" value="ECO:0007669"/>
    <property type="project" value="UniProtKB-KW"/>
</dbReference>
<keyword evidence="3" id="KW-0808">Transferase</keyword>
<dbReference type="Proteomes" id="UP000198397">
    <property type="component" value="Unassembled WGS sequence"/>
</dbReference>
<dbReference type="Gene3D" id="3.40.50.150">
    <property type="entry name" value="Vaccinia Virus protein VP39"/>
    <property type="match status" value="1"/>
</dbReference>
<feature type="compositionally biased region" description="Polar residues" evidence="1">
    <location>
        <begin position="168"/>
        <end position="189"/>
    </location>
</feature>
<evidence type="ECO:0000313" key="4">
    <source>
        <dbReference type="Proteomes" id="UP000198397"/>
    </source>
</evidence>
<evidence type="ECO:0000259" key="2">
    <source>
        <dbReference type="Pfam" id="PF13649"/>
    </source>
</evidence>
<dbReference type="Pfam" id="PF13649">
    <property type="entry name" value="Methyltransf_25"/>
    <property type="match status" value="1"/>
</dbReference>
<dbReference type="SUPFAM" id="SSF53335">
    <property type="entry name" value="S-adenosyl-L-methionine-dependent methyltransferases"/>
    <property type="match status" value="1"/>
</dbReference>
<feature type="region of interest" description="Disordered" evidence="1">
    <location>
        <begin position="167"/>
        <end position="196"/>
    </location>
</feature>
<evidence type="ECO:0000256" key="1">
    <source>
        <dbReference type="SAM" id="MobiDB-lite"/>
    </source>
</evidence>
<dbReference type="AlphaFoldDB" id="A0A238WGM4"/>
<dbReference type="InterPro" id="IPR029063">
    <property type="entry name" value="SAM-dependent_MTases_sf"/>
</dbReference>
<dbReference type="OrthoDB" id="182741at2157"/>
<keyword evidence="4" id="KW-1185">Reference proteome</keyword>
<proteinExistence type="predicted"/>
<dbReference type="InterPro" id="IPR041698">
    <property type="entry name" value="Methyltransf_25"/>
</dbReference>
<dbReference type="RefSeq" id="WP_089384664.1">
    <property type="nucleotide sequence ID" value="NZ_FZNQ01000007.1"/>
</dbReference>
<feature type="domain" description="Methyltransferase" evidence="2">
    <location>
        <begin position="61"/>
        <end position="165"/>
    </location>
</feature>
<dbReference type="EMBL" id="FZNQ01000007">
    <property type="protein sequence ID" value="SNR45597.1"/>
    <property type="molecule type" value="Genomic_DNA"/>
</dbReference>
<evidence type="ECO:0000313" key="3">
    <source>
        <dbReference type="EMBL" id="SNR45597.1"/>
    </source>
</evidence>
<dbReference type="CDD" id="cd02440">
    <property type="entry name" value="AdoMet_MTases"/>
    <property type="match status" value="1"/>
</dbReference>
<gene>
    <name evidence="3" type="ORF">SAMN06264855_107134</name>
</gene>
<name>A0A238WGM4_HALVU</name>
<sequence length="280" mass="29631">MNGSDRAVDEAERGLHRSTTAADFYTRYAALYDRLASDAPFVMDLRERIVDALDPARGDVVVEMGCGTGANFPVLRDRVGPEGTVVGLDFSAGVLRRARDRIERAGWENVHVARADATAPPVAPADLPRAVTPAGAVDGVLSTFLSGMLDDPARAIDGWCRLLEPLNRSGSTSPGHQSGSTPPGHQSGSAPPGRICVAGFARSTHPVGRWLNPVFAGAVRLSTPPGRGRPKPPVALLDARTLAAHRRVHERCSDVHTERTLVGFARITAGSVDPGASSER</sequence>
<keyword evidence="3" id="KW-0489">Methyltransferase</keyword>
<protein>
    <submittedName>
        <fullName evidence="3">Methyltransferase domain-containing protein</fullName>
    </submittedName>
</protein>
<accession>A0A238WGM4</accession>